<feature type="transmembrane region" description="Helical" evidence="2">
    <location>
        <begin position="165"/>
        <end position="191"/>
    </location>
</feature>
<dbReference type="OrthoDB" id="10604162at2759"/>
<dbReference type="Gene3D" id="1.20.140.150">
    <property type="match status" value="1"/>
</dbReference>
<organism evidence="4 5">
    <name type="scientific">Brachionus calyciflorus</name>
    <dbReference type="NCBI Taxonomy" id="104777"/>
    <lineage>
        <taxon>Eukaryota</taxon>
        <taxon>Metazoa</taxon>
        <taxon>Spiralia</taxon>
        <taxon>Gnathifera</taxon>
        <taxon>Rotifera</taxon>
        <taxon>Eurotatoria</taxon>
        <taxon>Monogononta</taxon>
        <taxon>Pseudotrocha</taxon>
        <taxon>Ploima</taxon>
        <taxon>Brachionidae</taxon>
        <taxon>Brachionus</taxon>
    </lineage>
</organism>
<evidence type="ECO:0000313" key="4">
    <source>
        <dbReference type="EMBL" id="CAF0791442.1"/>
    </source>
</evidence>
<keyword evidence="5" id="KW-1185">Reference proteome</keyword>
<dbReference type="Proteomes" id="UP000663879">
    <property type="component" value="Unassembled WGS sequence"/>
</dbReference>
<gene>
    <name evidence="4" type="ORF">OXX778_LOCUS5989</name>
</gene>
<keyword evidence="3" id="KW-0732">Signal</keyword>
<proteinExistence type="predicted"/>
<evidence type="ECO:0000256" key="2">
    <source>
        <dbReference type="SAM" id="Phobius"/>
    </source>
</evidence>
<feature type="transmembrane region" description="Helical" evidence="2">
    <location>
        <begin position="87"/>
        <end position="109"/>
    </location>
</feature>
<accession>A0A813S897</accession>
<dbReference type="AlphaFoldDB" id="A0A813S897"/>
<feature type="region of interest" description="Disordered" evidence="1">
    <location>
        <begin position="231"/>
        <end position="254"/>
    </location>
</feature>
<evidence type="ECO:0000256" key="1">
    <source>
        <dbReference type="SAM" id="MobiDB-lite"/>
    </source>
</evidence>
<evidence type="ECO:0000313" key="5">
    <source>
        <dbReference type="Proteomes" id="UP000663879"/>
    </source>
</evidence>
<keyword evidence="2" id="KW-0812">Transmembrane</keyword>
<protein>
    <submittedName>
        <fullName evidence="4">Uncharacterized protein</fullName>
    </submittedName>
</protein>
<feature type="chain" id="PRO_5033019270" evidence="3">
    <location>
        <begin position="21"/>
        <end position="272"/>
    </location>
</feature>
<feature type="compositionally biased region" description="Pro residues" evidence="1">
    <location>
        <begin position="238"/>
        <end position="248"/>
    </location>
</feature>
<reference evidence="4" key="1">
    <citation type="submission" date="2021-02" db="EMBL/GenBank/DDBJ databases">
        <authorList>
            <person name="Nowell W R."/>
        </authorList>
    </citation>
    <scope>NUCLEOTIDE SEQUENCE</scope>
    <source>
        <strain evidence="4">Ploen Becks lab</strain>
    </source>
</reference>
<keyword evidence="2" id="KW-1133">Transmembrane helix</keyword>
<name>A0A813S897_9BILA</name>
<comment type="caution">
    <text evidence="4">The sequence shown here is derived from an EMBL/GenBank/DDBJ whole genome shotgun (WGS) entry which is preliminary data.</text>
</comment>
<sequence>MKNFFLIALLLSSILSLVINYVSIKSSKWRHVKLVDKKTNQGFYSTFGFWKMCNETISSSGQINNTVCADVPVNGDFELLISRVANYIGFTFQIIGTIAIIGLCICSLTSYTITLKYNLNLILSAVSTVFCTIGLNLMLITAIFYTSKTKAYQETGQLEYYELGIRSVGLFGFFFGNMILMGVMGLVVIVLSTSTLKKTKIATEESVDDPRSSPSRTNVLKKKISEKNFKFASQPSFPTAPPPPPPPAFSDNAEKQINSLKIYPNLNQNQQK</sequence>
<feature type="signal peptide" evidence="3">
    <location>
        <begin position="1"/>
        <end position="20"/>
    </location>
</feature>
<evidence type="ECO:0000256" key="3">
    <source>
        <dbReference type="SAM" id="SignalP"/>
    </source>
</evidence>
<keyword evidence="2" id="KW-0472">Membrane</keyword>
<dbReference type="EMBL" id="CAJNOC010000684">
    <property type="protein sequence ID" value="CAF0791442.1"/>
    <property type="molecule type" value="Genomic_DNA"/>
</dbReference>
<feature type="transmembrane region" description="Helical" evidence="2">
    <location>
        <begin position="121"/>
        <end position="145"/>
    </location>
</feature>